<gene>
    <name evidence="1" type="ORF">CBW65_12565</name>
</gene>
<dbReference type="OrthoDB" id="2185101at2"/>
<dbReference type="InterPro" id="IPR013078">
    <property type="entry name" value="His_Pase_superF_clade-1"/>
</dbReference>
<keyword evidence="2" id="KW-1185">Reference proteome</keyword>
<evidence type="ECO:0000313" key="1">
    <source>
        <dbReference type="EMBL" id="ARU61765.1"/>
    </source>
</evidence>
<accession>A0A1Y0IQN5</accession>
<sequence>MFPIVTSIYLVRHAHSNFDLSIEETRGLSEQGWKDAKRVTDVLLEEGIEVVASSSYVRAIQTVQETADNLGVEVIVDPRLRERATLPLAHAVFHVKTSRA</sequence>
<evidence type="ECO:0008006" key="3">
    <source>
        <dbReference type="Google" id="ProtNLM"/>
    </source>
</evidence>
<dbReference type="Gene3D" id="3.40.50.1240">
    <property type="entry name" value="Phosphoglycerate mutase-like"/>
    <property type="match status" value="1"/>
</dbReference>
<reference evidence="2" key="1">
    <citation type="submission" date="2017-05" db="EMBL/GenBank/DDBJ databases">
        <authorList>
            <person name="Sung H."/>
        </authorList>
    </citation>
    <scope>NUCLEOTIDE SEQUENCE [LARGE SCALE GENOMIC DNA]</scope>
    <source>
        <strain evidence="2">AR23208</strain>
    </source>
</reference>
<name>A0A1Y0IQN5_9BACL</name>
<dbReference type="SUPFAM" id="SSF53254">
    <property type="entry name" value="Phosphoglycerate mutase-like"/>
    <property type="match status" value="1"/>
</dbReference>
<protein>
    <recommendedName>
        <fullName evidence="3">Histidine phosphatase family protein</fullName>
    </recommendedName>
</protein>
<proteinExistence type="predicted"/>
<evidence type="ECO:0000313" key="2">
    <source>
        <dbReference type="Proteomes" id="UP000195437"/>
    </source>
</evidence>
<organism evidence="1 2">
    <name type="scientific">Tumebacillus avium</name>
    <dbReference type="NCBI Taxonomy" id="1903704"/>
    <lineage>
        <taxon>Bacteria</taxon>
        <taxon>Bacillati</taxon>
        <taxon>Bacillota</taxon>
        <taxon>Bacilli</taxon>
        <taxon>Bacillales</taxon>
        <taxon>Alicyclobacillaceae</taxon>
        <taxon>Tumebacillus</taxon>
    </lineage>
</organism>
<dbReference type="Pfam" id="PF00300">
    <property type="entry name" value="His_Phos_1"/>
    <property type="match status" value="1"/>
</dbReference>
<dbReference type="Proteomes" id="UP000195437">
    <property type="component" value="Chromosome"/>
</dbReference>
<dbReference type="KEGG" id="tum:CBW65_12565"/>
<dbReference type="AlphaFoldDB" id="A0A1Y0IQN5"/>
<dbReference type="CDD" id="cd07067">
    <property type="entry name" value="HP_PGM_like"/>
    <property type="match status" value="1"/>
</dbReference>
<dbReference type="EMBL" id="CP021434">
    <property type="protein sequence ID" value="ARU61765.1"/>
    <property type="molecule type" value="Genomic_DNA"/>
</dbReference>
<dbReference type="InterPro" id="IPR029033">
    <property type="entry name" value="His_PPase_superfam"/>
</dbReference>